<dbReference type="PANTHER" id="PTHR48005">
    <property type="entry name" value="LEUCINE RICH REPEAT KINASE 2"/>
    <property type="match status" value="1"/>
</dbReference>
<dbReference type="Pfam" id="PF07714">
    <property type="entry name" value="PK_Tyr_Ser-Thr"/>
    <property type="match status" value="1"/>
</dbReference>
<dbReference type="GO" id="GO:0005524">
    <property type="term" value="F:ATP binding"/>
    <property type="evidence" value="ECO:0007669"/>
    <property type="project" value="UniProtKB-KW"/>
</dbReference>
<evidence type="ECO:0000256" key="3">
    <source>
        <dbReference type="ARBA" id="ARBA00022679"/>
    </source>
</evidence>
<dbReference type="SUPFAM" id="SSF56112">
    <property type="entry name" value="Protein kinase-like (PK-like)"/>
    <property type="match status" value="1"/>
</dbReference>
<keyword evidence="5" id="KW-0418">Kinase</keyword>
<dbReference type="GO" id="GO:0004674">
    <property type="term" value="F:protein serine/threonine kinase activity"/>
    <property type="evidence" value="ECO:0007669"/>
    <property type="project" value="UniProtKB-KW"/>
</dbReference>
<dbReference type="InterPro" id="IPR051420">
    <property type="entry name" value="Ser_Thr_Kinases_DiverseReg"/>
</dbReference>
<gene>
    <name evidence="10" type="ORF">HYC85_029738</name>
</gene>
<name>A0A7J7FZG2_CAMSI</name>
<evidence type="ECO:0000256" key="4">
    <source>
        <dbReference type="ARBA" id="ARBA00022741"/>
    </source>
</evidence>
<organism evidence="10 11">
    <name type="scientific">Camellia sinensis</name>
    <name type="common">Tea plant</name>
    <name type="synonym">Thea sinensis</name>
    <dbReference type="NCBI Taxonomy" id="4442"/>
    <lineage>
        <taxon>Eukaryota</taxon>
        <taxon>Viridiplantae</taxon>
        <taxon>Streptophyta</taxon>
        <taxon>Embryophyta</taxon>
        <taxon>Tracheophyta</taxon>
        <taxon>Spermatophyta</taxon>
        <taxon>Magnoliopsida</taxon>
        <taxon>eudicotyledons</taxon>
        <taxon>Gunneridae</taxon>
        <taxon>Pentapetalae</taxon>
        <taxon>asterids</taxon>
        <taxon>Ericales</taxon>
        <taxon>Theaceae</taxon>
        <taxon>Camellia</taxon>
    </lineage>
</organism>
<feature type="domain" description="Protein kinase" evidence="9">
    <location>
        <begin position="1"/>
        <end position="77"/>
    </location>
</feature>
<keyword evidence="4" id="KW-0547">Nucleotide-binding</keyword>
<dbReference type="Proteomes" id="UP000593564">
    <property type="component" value="Unassembled WGS sequence"/>
</dbReference>
<reference evidence="10 11" key="2">
    <citation type="submission" date="2020-07" db="EMBL/GenBank/DDBJ databases">
        <title>Genome assembly of wild tea tree DASZ reveals pedigree and selection history of tea varieties.</title>
        <authorList>
            <person name="Zhang W."/>
        </authorList>
    </citation>
    <scope>NUCLEOTIDE SEQUENCE [LARGE SCALE GENOMIC DNA]</scope>
    <source>
        <strain evidence="11">cv. G240</strain>
        <tissue evidence="10">Leaf</tissue>
    </source>
</reference>
<dbReference type="PROSITE" id="PS50011">
    <property type="entry name" value="PROTEIN_KINASE_DOM"/>
    <property type="match status" value="1"/>
</dbReference>
<evidence type="ECO:0000259" key="9">
    <source>
        <dbReference type="PROSITE" id="PS50011"/>
    </source>
</evidence>
<dbReference type="PANTHER" id="PTHR48005:SF16">
    <property type="entry name" value="MDIS1-INTERACTING RECEPTOR LIKE KINASE 2-LIKE ISOFORM X1"/>
    <property type="match status" value="1"/>
</dbReference>
<evidence type="ECO:0000256" key="7">
    <source>
        <dbReference type="ARBA" id="ARBA00047899"/>
    </source>
</evidence>
<dbReference type="InterPro" id="IPR001245">
    <property type="entry name" value="Ser-Thr/Tyr_kinase_cat_dom"/>
</dbReference>
<keyword evidence="6" id="KW-0067">ATP-binding</keyword>
<dbReference type="Gene3D" id="1.10.510.10">
    <property type="entry name" value="Transferase(Phosphotransferase) domain 1"/>
    <property type="match status" value="1"/>
</dbReference>
<evidence type="ECO:0000256" key="5">
    <source>
        <dbReference type="ARBA" id="ARBA00022777"/>
    </source>
</evidence>
<dbReference type="EC" id="2.7.11.1" evidence="1"/>
<accession>A0A7J7FZG2</accession>
<proteinExistence type="predicted"/>
<reference evidence="11" key="1">
    <citation type="journal article" date="2020" name="Nat. Commun.">
        <title>Genome assembly of wild tea tree DASZ reveals pedigree and selection history of tea varieties.</title>
        <authorList>
            <person name="Zhang W."/>
            <person name="Zhang Y."/>
            <person name="Qiu H."/>
            <person name="Guo Y."/>
            <person name="Wan H."/>
            <person name="Zhang X."/>
            <person name="Scossa F."/>
            <person name="Alseekh S."/>
            <person name="Zhang Q."/>
            <person name="Wang P."/>
            <person name="Xu L."/>
            <person name="Schmidt M.H."/>
            <person name="Jia X."/>
            <person name="Li D."/>
            <person name="Zhu A."/>
            <person name="Guo F."/>
            <person name="Chen W."/>
            <person name="Ni D."/>
            <person name="Usadel B."/>
            <person name="Fernie A.R."/>
            <person name="Wen W."/>
        </authorList>
    </citation>
    <scope>NUCLEOTIDE SEQUENCE [LARGE SCALE GENOMIC DNA]</scope>
    <source>
        <strain evidence="11">cv. G240</strain>
    </source>
</reference>
<keyword evidence="11" id="KW-1185">Reference proteome</keyword>
<comment type="catalytic activity">
    <reaction evidence="7">
        <text>L-threonyl-[protein] + ATP = O-phospho-L-threonyl-[protein] + ADP + H(+)</text>
        <dbReference type="Rhea" id="RHEA:46608"/>
        <dbReference type="Rhea" id="RHEA-COMP:11060"/>
        <dbReference type="Rhea" id="RHEA-COMP:11605"/>
        <dbReference type="ChEBI" id="CHEBI:15378"/>
        <dbReference type="ChEBI" id="CHEBI:30013"/>
        <dbReference type="ChEBI" id="CHEBI:30616"/>
        <dbReference type="ChEBI" id="CHEBI:61977"/>
        <dbReference type="ChEBI" id="CHEBI:456216"/>
        <dbReference type="EC" id="2.7.11.1"/>
    </reaction>
</comment>
<evidence type="ECO:0000256" key="6">
    <source>
        <dbReference type="ARBA" id="ARBA00022840"/>
    </source>
</evidence>
<evidence type="ECO:0000256" key="8">
    <source>
        <dbReference type="ARBA" id="ARBA00048679"/>
    </source>
</evidence>
<dbReference type="AlphaFoldDB" id="A0A7J7FZG2"/>
<evidence type="ECO:0000256" key="2">
    <source>
        <dbReference type="ARBA" id="ARBA00022527"/>
    </source>
</evidence>
<keyword evidence="2" id="KW-0723">Serine/threonine-protein kinase</keyword>
<sequence>MLTNIRHRNIVKLYGFCLHNKCMFLVYEYMERGSLFYALRTDVEAVELGWTRRVTFIKAIAHALSYLHHDCTPPIVH</sequence>
<evidence type="ECO:0000313" key="10">
    <source>
        <dbReference type="EMBL" id="KAF5933567.1"/>
    </source>
</evidence>
<evidence type="ECO:0000313" key="11">
    <source>
        <dbReference type="Proteomes" id="UP000593564"/>
    </source>
</evidence>
<dbReference type="InterPro" id="IPR011009">
    <property type="entry name" value="Kinase-like_dom_sf"/>
</dbReference>
<keyword evidence="3" id="KW-0808">Transferase</keyword>
<evidence type="ECO:0000256" key="1">
    <source>
        <dbReference type="ARBA" id="ARBA00012513"/>
    </source>
</evidence>
<comment type="caution">
    <text evidence="10">The sequence shown here is derived from an EMBL/GenBank/DDBJ whole genome shotgun (WGS) entry which is preliminary data.</text>
</comment>
<comment type="catalytic activity">
    <reaction evidence="8">
        <text>L-seryl-[protein] + ATP = O-phospho-L-seryl-[protein] + ADP + H(+)</text>
        <dbReference type="Rhea" id="RHEA:17989"/>
        <dbReference type="Rhea" id="RHEA-COMP:9863"/>
        <dbReference type="Rhea" id="RHEA-COMP:11604"/>
        <dbReference type="ChEBI" id="CHEBI:15378"/>
        <dbReference type="ChEBI" id="CHEBI:29999"/>
        <dbReference type="ChEBI" id="CHEBI:30616"/>
        <dbReference type="ChEBI" id="CHEBI:83421"/>
        <dbReference type="ChEBI" id="CHEBI:456216"/>
        <dbReference type="EC" id="2.7.11.1"/>
    </reaction>
</comment>
<dbReference type="InterPro" id="IPR000719">
    <property type="entry name" value="Prot_kinase_dom"/>
</dbReference>
<dbReference type="EMBL" id="JACBKZ010000014">
    <property type="protein sequence ID" value="KAF5933567.1"/>
    <property type="molecule type" value="Genomic_DNA"/>
</dbReference>
<protein>
    <recommendedName>
        <fullName evidence="1">non-specific serine/threonine protein kinase</fullName>
        <ecNumber evidence="1">2.7.11.1</ecNumber>
    </recommendedName>
</protein>